<accession>A0A4P7N1Z9</accession>
<sequence>MAELLDELVMKFSFLSESGGIKRVTVFIGLGLSLWLGFIIDVSASSACGYRRRLGDSGRVISSYYWFRVGLGLGIWLEVVVVIVIVMLVVFIVDDNVLCPLARPWSAGVASVRILLQWSFSDVISRRRGRICCPLLVLFTCAWSPLTVFGVKKPRSEACFLGAAPEGPAML</sequence>
<keyword evidence="1" id="KW-0812">Transmembrane</keyword>
<dbReference type="AlphaFoldDB" id="A0A4P7N1Z9"/>
<protein>
    <submittedName>
        <fullName evidence="2">Uncharacterized protein</fullName>
    </submittedName>
</protein>
<evidence type="ECO:0000313" key="2">
    <source>
        <dbReference type="EMBL" id="QBZ54626.1"/>
    </source>
</evidence>
<dbReference type="Proteomes" id="UP000294847">
    <property type="component" value="Chromosome 1"/>
</dbReference>
<dbReference type="EMBL" id="CP034204">
    <property type="protein sequence ID" value="QBZ54626.1"/>
    <property type="molecule type" value="Genomic_DNA"/>
</dbReference>
<keyword evidence="1" id="KW-1133">Transmembrane helix</keyword>
<feature type="transmembrane region" description="Helical" evidence="1">
    <location>
        <begin position="20"/>
        <end position="44"/>
    </location>
</feature>
<evidence type="ECO:0000256" key="1">
    <source>
        <dbReference type="SAM" id="Phobius"/>
    </source>
</evidence>
<reference evidence="2 3" key="1">
    <citation type="journal article" date="2019" name="Mol. Biol. Evol.">
        <title>Blast fungal genomes show frequent chromosomal changes, gene gains and losses, and effector gene turnover.</title>
        <authorList>
            <person name="Gomez Luciano L.B."/>
            <person name="Jason Tsai I."/>
            <person name="Chuma I."/>
            <person name="Tosa Y."/>
            <person name="Chen Y.H."/>
            <person name="Li J.Y."/>
            <person name="Li M.Y."/>
            <person name="Jade Lu M.Y."/>
            <person name="Nakayashiki H."/>
            <person name="Li W.H."/>
        </authorList>
    </citation>
    <scope>NUCLEOTIDE SEQUENCE [LARGE SCALE GENOMIC DNA]</scope>
    <source>
        <strain evidence="2">MZ5-1-6</strain>
    </source>
</reference>
<organism evidence="2 3">
    <name type="scientific">Pyricularia oryzae</name>
    <name type="common">Rice blast fungus</name>
    <name type="synonym">Magnaporthe oryzae</name>
    <dbReference type="NCBI Taxonomy" id="318829"/>
    <lineage>
        <taxon>Eukaryota</taxon>
        <taxon>Fungi</taxon>
        <taxon>Dikarya</taxon>
        <taxon>Ascomycota</taxon>
        <taxon>Pezizomycotina</taxon>
        <taxon>Sordariomycetes</taxon>
        <taxon>Sordariomycetidae</taxon>
        <taxon>Magnaporthales</taxon>
        <taxon>Pyriculariaceae</taxon>
        <taxon>Pyricularia</taxon>
    </lineage>
</organism>
<feature type="transmembrane region" description="Helical" evidence="1">
    <location>
        <begin position="65"/>
        <end position="93"/>
    </location>
</feature>
<gene>
    <name evidence="2" type="ORF">PoMZ_10332</name>
</gene>
<proteinExistence type="predicted"/>
<keyword evidence="1" id="KW-0472">Membrane</keyword>
<evidence type="ECO:0000313" key="3">
    <source>
        <dbReference type="Proteomes" id="UP000294847"/>
    </source>
</evidence>
<name>A0A4P7N1Z9_PYROR</name>